<dbReference type="InterPro" id="IPR002781">
    <property type="entry name" value="TM_pro_TauE-like"/>
</dbReference>
<accession>A0A914WRC1</accession>
<reference evidence="7" key="1">
    <citation type="submission" date="2022-11" db="UniProtKB">
        <authorList>
            <consortium name="WormBaseParasite"/>
        </authorList>
    </citation>
    <scope>IDENTIFICATION</scope>
</reference>
<feature type="transmembrane region" description="Helical" evidence="5">
    <location>
        <begin position="84"/>
        <end position="110"/>
    </location>
</feature>
<feature type="transmembrane region" description="Helical" evidence="5">
    <location>
        <begin position="311"/>
        <end position="331"/>
    </location>
</feature>
<feature type="transmembrane region" description="Helical" evidence="5">
    <location>
        <begin position="47"/>
        <end position="64"/>
    </location>
</feature>
<feature type="transmembrane region" description="Helical" evidence="5">
    <location>
        <begin position="215"/>
        <end position="245"/>
    </location>
</feature>
<dbReference type="Pfam" id="PF01925">
    <property type="entry name" value="TauE"/>
    <property type="match status" value="1"/>
</dbReference>
<proteinExistence type="predicted"/>
<organism evidence="6 7">
    <name type="scientific">Plectus sambesii</name>
    <dbReference type="NCBI Taxonomy" id="2011161"/>
    <lineage>
        <taxon>Eukaryota</taxon>
        <taxon>Metazoa</taxon>
        <taxon>Ecdysozoa</taxon>
        <taxon>Nematoda</taxon>
        <taxon>Chromadorea</taxon>
        <taxon>Plectida</taxon>
        <taxon>Plectina</taxon>
        <taxon>Plectoidea</taxon>
        <taxon>Plectidae</taxon>
        <taxon>Plectus</taxon>
    </lineage>
</organism>
<sequence>MVRIARERVSSFIKKYFFEGQRLASDESQTALDETFLEVFVRKHRKVIGFAIPFCFFNFVWWSLAIRYDLFKLFPERYQMSITMIFGALIAGMTSEGGGAIAFPVMTLVLHIEPAISRDFSLMIQSCGMTAASFVIIWMGIVIEWHSVVFCSLGAVGGVIFGLEVIDPRLTAAQKKMGFVSIWFSFAMALFLLNIRRNRRTFDKIPDFKLWKMIVLIVTGFLGGNFTAFSGSGVDICSFSILTLLFHVSEKVAVPTSVILMAINTLVGFYWRQFIMAEVSEEAWEYLAVCVPIVVFVAPFATCAASYFHRLVLASFIYVLETVALIGGFVIVKPDWALTAISASIVVAGFFFFLVLSRLEVAVEHGSMDLDAVRVMEKEVETVQVT</sequence>
<dbReference type="AlphaFoldDB" id="A0A914WRC1"/>
<evidence type="ECO:0000313" key="7">
    <source>
        <dbReference type="WBParaSite" id="PSAMB.scaffold4624size14046.g24772.t1"/>
    </source>
</evidence>
<evidence type="ECO:0000313" key="6">
    <source>
        <dbReference type="Proteomes" id="UP000887566"/>
    </source>
</evidence>
<feature type="transmembrane region" description="Helical" evidence="5">
    <location>
        <begin position="337"/>
        <end position="356"/>
    </location>
</feature>
<evidence type="ECO:0000256" key="2">
    <source>
        <dbReference type="ARBA" id="ARBA00022692"/>
    </source>
</evidence>
<evidence type="ECO:0000256" key="3">
    <source>
        <dbReference type="ARBA" id="ARBA00022989"/>
    </source>
</evidence>
<evidence type="ECO:0000256" key="1">
    <source>
        <dbReference type="ARBA" id="ARBA00004141"/>
    </source>
</evidence>
<dbReference type="WBParaSite" id="PSAMB.scaffold4624size14046.g24772.t1">
    <property type="protein sequence ID" value="PSAMB.scaffold4624size14046.g24772.t1"/>
    <property type="gene ID" value="PSAMB.scaffold4624size14046.g24772"/>
</dbReference>
<keyword evidence="2 5" id="KW-0812">Transmembrane</keyword>
<dbReference type="PANTHER" id="PTHR31154">
    <property type="entry name" value="MEMBRANE TRANSPORTER PROTEIN"/>
    <property type="match status" value="1"/>
</dbReference>
<feature type="transmembrane region" description="Helical" evidence="5">
    <location>
        <begin position="252"/>
        <end position="271"/>
    </location>
</feature>
<comment type="subcellular location">
    <subcellularLocation>
        <location evidence="1">Membrane</location>
        <topology evidence="1">Multi-pass membrane protein</topology>
    </subcellularLocation>
</comment>
<feature type="transmembrane region" description="Helical" evidence="5">
    <location>
        <begin position="178"/>
        <end position="195"/>
    </location>
</feature>
<keyword evidence="3 5" id="KW-1133">Transmembrane helix</keyword>
<dbReference type="Proteomes" id="UP000887566">
    <property type="component" value="Unplaced"/>
</dbReference>
<feature type="transmembrane region" description="Helical" evidence="5">
    <location>
        <begin position="283"/>
        <end position="304"/>
    </location>
</feature>
<feature type="transmembrane region" description="Helical" evidence="5">
    <location>
        <begin position="147"/>
        <end position="166"/>
    </location>
</feature>
<dbReference type="GO" id="GO:0016020">
    <property type="term" value="C:membrane"/>
    <property type="evidence" value="ECO:0007669"/>
    <property type="project" value="UniProtKB-SubCell"/>
</dbReference>
<evidence type="ECO:0000256" key="4">
    <source>
        <dbReference type="ARBA" id="ARBA00023136"/>
    </source>
</evidence>
<evidence type="ECO:0000256" key="5">
    <source>
        <dbReference type="SAM" id="Phobius"/>
    </source>
</evidence>
<keyword evidence="4 5" id="KW-0472">Membrane</keyword>
<dbReference type="PANTHER" id="PTHR31154:SF4">
    <property type="entry name" value="MEMBRANE TRANSPORTER PROTEIN"/>
    <property type="match status" value="1"/>
</dbReference>
<protein>
    <submittedName>
        <fullName evidence="7">Membrane transporter protein</fullName>
    </submittedName>
</protein>
<name>A0A914WRC1_9BILA</name>
<keyword evidence="6" id="KW-1185">Reference proteome</keyword>